<keyword evidence="5 6" id="KW-0804">Transcription</keyword>
<evidence type="ECO:0000259" key="8">
    <source>
        <dbReference type="Pfam" id="PF04542"/>
    </source>
</evidence>
<dbReference type="GO" id="GO:0003677">
    <property type="term" value="F:DNA binding"/>
    <property type="evidence" value="ECO:0007669"/>
    <property type="project" value="UniProtKB-UniRule"/>
</dbReference>
<dbReference type="EMBL" id="JAATHJ010000033">
    <property type="protein sequence ID" value="NJP38879.1"/>
    <property type="molecule type" value="Genomic_DNA"/>
</dbReference>
<comment type="subcellular location">
    <subcellularLocation>
        <location evidence="6">Cytoplasm</location>
    </subcellularLocation>
</comment>
<keyword evidence="1 6" id="KW-0963">Cytoplasm</keyword>
<dbReference type="Gene3D" id="1.10.1740.10">
    <property type="match status" value="1"/>
</dbReference>
<dbReference type="GO" id="GO:0016987">
    <property type="term" value="F:sigma factor activity"/>
    <property type="evidence" value="ECO:0007669"/>
    <property type="project" value="UniProtKB-UniRule"/>
</dbReference>
<evidence type="ECO:0000256" key="6">
    <source>
        <dbReference type="HAMAP-Rule" id="MF_02064"/>
    </source>
</evidence>
<comment type="activity regulation">
    <text evidence="6">Negatively regulated by the anti-sigma-I factor RsgI.</text>
</comment>
<keyword evidence="7" id="KW-0175">Coiled coil</keyword>
<dbReference type="AlphaFoldDB" id="A0A969PTK8"/>
<comment type="subunit">
    <text evidence="6">Interacts with RsgI.</text>
</comment>
<feature type="short sequence motif" description="Polymerase core binding" evidence="6">
    <location>
        <begin position="57"/>
        <end position="70"/>
    </location>
</feature>
<reference evidence="9 10" key="1">
    <citation type="submission" date="2020-03" db="EMBL/GenBank/DDBJ databases">
        <title>Assessment of the enzymatic potential of alkaline-tolerant lipase obtained from Bacillus luteus H11 (technogenic soil) for the bioremediation of saline soils contaminated with petroleum substances.</title>
        <authorList>
            <person name="Kalwasinska A."/>
        </authorList>
    </citation>
    <scope>NUCLEOTIDE SEQUENCE [LARGE SCALE GENOMIC DNA]</scope>
    <source>
        <strain evidence="9 10">H11</strain>
    </source>
</reference>
<evidence type="ECO:0000256" key="3">
    <source>
        <dbReference type="ARBA" id="ARBA00023082"/>
    </source>
</evidence>
<evidence type="ECO:0000256" key="5">
    <source>
        <dbReference type="ARBA" id="ARBA00023163"/>
    </source>
</evidence>
<dbReference type="Proteomes" id="UP000752012">
    <property type="component" value="Unassembled WGS sequence"/>
</dbReference>
<evidence type="ECO:0000256" key="4">
    <source>
        <dbReference type="ARBA" id="ARBA00023125"/>
    </source>
</evidence>
<dbReference type="RefSeq" id="WP_168008786.1">
    <property type="nucleotide sequence ID" value="NZ_JAATHJ010000033.1"/>
</dbReference>
<dbReference type="InterPro" id="IPR013325">
    <property type="entry name" value="RNA_pol_sigma_r2"/>
</dbReference>
<evidence type="ECO:0000256" key="7">
    <source>
        <dbReference type="SAM" id="Coils"/>
    </source>
</evidence>
<feature type="DNA-binding region" description="H-T-H motif" evidence="6">
    <location>
        <begin position="201"/>
        <end position="220"/>
    </location>
</feature>
<keyword evidence="2 6" id="KW-0805">Transcription regulation</keyword>
<comment type="similarity">
    <text evidence="6">Belongs to the sigma-70 factor family. SigI subfamily.</text>
</comment>
<dbReference type="GO" id="GO:0006352">
    <property type="term" value="P:DNA-templated transcription initiation"/>
    <property type="evidence" value="ECO:0007669"/>
    <property type="project" value="UniProtKB-UniRule"/>
</dbReference>
<dbReference type="SUPFAM" id="SSF88946">
    <property type="entry name" value="Sigma2 domain of RNA polymerase sigma factors"/>
    <property type="match status" value="1"/>
</dbReference>
<dbReference type="GO" id="GO:0005737">
    <property type="term" value="C:cytoplasm"/>
    <property type="evidence" value="ECO:0007669"/>
    <property type="project" value="UniProtKB-SubCell"/>
</dbReference>
<evidence type="ECO:0000313" key="10">
    <source>
        <dbReference type="Proteomes" id="UP000752012"/>
    </source>
</evidence>
<evidence type="ECO:0000256" key="1">
    <source>
        <dbReference type="ARBA" id="ARBA00022490"/>
    </source>
</evidence>
<gene>
    <name evidence="6 9" type="primary">sigI</name>
    <name evidence="9" type="ORF">HCN83_15030</name>
</gene>
<dbReference type="NCBIfam" id="TIGR02895">
    <property type="entry name" value="spore_sigI"/>
    <property type="match status" value="1"/>
</dbReference>
<organism evidence="9 10">
    <name type="scientific">Alkalicoccus luteus</name>
    <dbReference type="NCBI Taxonomy" id="1237094"/>
    <lineage>
        <taxon>Bacteria</taxon>
        <taxon>Bacillati</taxon>
        <taxon>Bacillota</taxon>
        <taxon>Bacilli</taxon>
        <taxon>Bacillales</taxon>
        <taxon>Bacillaceae</taxon>
        <taxon>Alkalicoccus</taxon>
    </lineage>
</organism>
<evidence type="ECO:0000256" key="2">
    <source>
        <dbReference type="ARBA" id="ARBA00023015"/>
    </source>
</evidence>
<sequence>MLKSLTESSPDSLYQSISSVQAGNVEEENECISNYYPFIRKTVSGVCKRFIHPGADEEFSIGLLAFREALHQFEPNKGTSFLAFARLVIKRRIIDYIRREQRRIKAVSLDYRDEERESLENAAEVIVSLNKYRQKVENEARKEELQMLTRKLEKFNVSLSEIAAQRPLHGDARQNMVRVARSIYGNEAVLNAIYTKKRMPMNQIMEIVDMSRKTIERNRKYILALVIIMTEKYQYLYEYVK</sequence>
<feature type="domain" description="RNA polymerase sigma-70 region 2" evidence="8">
    <location>
        <begin position="41"/>
        <end position="103"/>
    </location>
</feature>
<dbReference type="NCBIfam" id="TIGR02937">
    <property type="entry name" value="sigma70-ECF"/>
    <property type="match status" value="1"/>
</dbReference>
<dbReference type="InterPro" id="IPR014284">
    <property type="entry name" value="RNA_pol_sigma-70_dom"/>
</dbReference>
<comment type="caution">
    <text evidence="9">The sequence shown here is derived from an EMBL/GenBank/DDBJ whole genome shotgun (WGS) entry which is preliminary data.</text>
</comment>
<keyword evidence="10" id="KW-1185">Reference proteome</keyword>
<dbReference type="PANTHER" id="PTHR30385:SF6">
    <property type="entry name" value="RNA POLYMERASE SIGMA FACTOR SIGI"/>
    <property type="match status" value="1"/>
</dbReference>
<keyword evidence="6" id="KW-0346">Stress response</keyword>
<dbReference type="Pfam" id="PF04542">
    <property type="entry name" value="Sigma70_r2"/>
    <property type="match status" value="1"/>
</dbReference>
<dbReference type="InterPro" id="IPR007627">
    <property type="entry name" value="RNA_pol_sigma70_r2"/>
</dbReference>
<feature type="coiled-coil region" evidence="7">
    <location>
        <begin position="97"/>
        <end position="146"/>
    </location>
</feature>
<protein>
    <recommendedName>
        <fullName evidence="6">RNA polymerase sigma factor SigI</fullName>
    </recommendedName>
</protein>
<keyword evidence="4 6" id="KW-0238">DNA-binding</keyword>
<dbReference type="HAMAP" id="MF_02064">
    <property type="entry name" value="Sigma70_SigI"/>
    <property type="match status" value="1"/>
</dbReference>
<dbReference type="PIRSF" id="PIRSF038953">
    <property type="entry name" value="SigI"/>
    <property type="match status" value="1"/>
</dbReference>
<evidence type="ECO:0000313" key="9">
    <source>
        <dbReference type="EMBL" id="NJP38879.1"/>
    </source>
</evidence>
<name>A0A969PTK8_9BACI</name>
<dbReference type="InterPro" id="IPR014244">
    <property type="entry name" value="RNA_pol_sigma-I"/>
</dbReference>
<proteinExistence type="inferred from homology"/>
<accession>A0A969PTK8</accession>
<comment type="function">
    <text evidence="6">Sigma factors are initiation factors that promote the attachment of RNA polymerase to specific initiation sites and are then released.</text>
</comment>
<keyword evidence="3 6" id="KW-0731">Sigma factor</keyword>
<dbReference type="PANTHER" id="PTHR30385">
    <property type="entry name" value="SIGMA FACTOR F FLAGELLAR"/>
    <property type="match status" value="1"/>
</dbReference>